<dbReference type="AlphaFoldDB" id="A0A9W8B8K5"/>
<dbReference type="PANTHER" id="PTHR13454:SF11">
    <property type="entry name" value="PROTEIN MCM10 HOMOLOG"/>
    <property type="match status" value="1"/>
</dbReference>
<keyword evidence="6" id="KW-0862">Zinc</keyword>
<feature type="domain" description="MCM10 OB-fold" evidence="10">
    <location>
        <begin position="64"/>
        <end position="193"/>
    </location>
</feature>
<evidence type="ECO:0000259" key="9">
    <source>
        <dbReference type="Pfam" id="PF09329"/>
    </source>
</evidence>
<dbReference type="Pfam" id="PF22379">
    <property type="entry name" value="OB_MCM10"/>
    <property type="match status" value="1"/>
</dbReference>
<dbReference type="GO" id="GO:0008270">
    <property type="term" value="F:zinc ion binding"/>
    <property type="evidence" value="ECO:0007669"/>
    <property type="project" value="UniProtKB-KW"/>
</dbReference>
<protein>
    <recommendedName>
        <fullName evidence="13">Zinc finger Mcm10/DnaG-type domain-containing protein</fullName>
    </recommendedName>
</protein>
<evidence type="ECO:0000256" key="2">
    <source>
        <dbReference type="ARBA" id="ARBA00009679"/>
    </source>
</evidence>
<dbReference type="EMBL" id="JANBQB010000004">
    <property type="protein sequence ID" value="KAJ1985125.1"/>
    <property type="molecule type" value="Genomic_DNA"/>
</dbReference>
<dbReference type="GO" id="GO:0043596">
    <property type="term" value="C:nuclear replication fork"/>
    <property type="evidence" value="ECO:0007669"/>
    <property type="project" value="TreeGrafter"/>
</dbReference>
<evidence type="ECO:0008006" key="13">
    <source>
        <dbReference type="Google" id="ProtNLM"/>
    </source>
</evidence>
<feature type="domain" description="Zinc finger Mcm10/DnaG-type" evidence="9">
    <location>
        <begin position="196"/>
        <end position="241"/>
    </location>
</feature>
<sequence>MATHDATKPARFLERMRALRQARYAHQTGRINATSTANDPQASNDQSDRLQKILTWTDERVEPYSGLGIRDRRLTLTEMNQRMAAHRLVPLRRIGAAMVRNRIEGDWVTIGVVWEIGAVQTAKNGGRYCTVKLTDLAENSLNLILFDDSLSLVTEPIAIPCRTVVAIFSPTVLKRAERHAVPGLAVNHTQQILAIGTSRDFSHCNARQASKKPCPVPISRHHGQLCARHLELSLQQLKSSRMEFSTGTSTIQLIDPSSQSVRRSNPAYHRKPTQTPGTASLQSNPFSPATAMYETPDGSVVQSTAHDEGPADQTSGCKRARVTTDHAAVREYIMEQGDAGARYIREAKRHKEARAE</sequence>
<keyword evidence="12" id="KW-1185">Reference proteome</keyword>
<accession>A0A9W8B8K5</accession>
<evidence type="ECO:0000259" key="10">
    <source>
        <dbReference type="Pfam" id="PF22379"/>
    </source>
</evidence>
<dbReference type="InterPro" id="IPR012340">
    <property type="entry name" value="NA-bd_OB-fold"/>
</dbReference>
<evidence type="ECO:0000313" key="11">
    <source>
        <dbReference type="EMBL" id="KAJ1985125.1"/>
    </source>
</evidence>
<keyword evidence="5" id="KW-0863">Zinc-finger</keyword>
<evidence type="ECO:0000256" key="6">
    <source>
        <dbReference type="ARBA" id="ARBA00022833"/>
    </source>
</evidence>
<evidence type="ECO:0000256" key="8">
    <source>
        <dbReference type="SAM" id="MobiDB-lite"/>
    </source>
</evidence>
<dbReference type="InterPro" id="IPR055065">
    <property type="entry name" value="OB_MCM10"/>
</dbReference>
<evidence type="ECO:0000256" key="3">
    <source>
        <dbReference type="ARBA" id="ARBA00022705"/>
    </source>
</evidence>
<comment type="similarity">
    <text evidence="2">Belongs to the MCM10 family.</text>
</comment>
<dbReference type="Pfam" id="PF09329">
    <property type="entry name" value="zf-primase"/>
    <property type="match status" value="1"/>
</dbReference>
<proteinExistence type="inferred from homology"/>
<dbReference type="PANTHER" id="PTHR13454">
    <property type="entry name" value="PROTEIN MCM10 HOMOLOG"/>
    <property type="match status" value="1"/>
</dbReference>
<dbReference type="GO" id="GO:0003697">
    <property type="term" value="F:single-stranded DNA binding"/>
    <property type="evidence" value="ECO:0007669"/>
    <property type="project" value="InterPro"/>
</dbReference>
<keyword evidence="4" id="KW-0479">Metal-binding</keyword>
<feature type="region of interest" description="Disordered" evidence="8">
    <location>
        <begin position="256"/>
        <end position="321"/>
    </location>
</feature>
<dbReference type="GO" id="GO:0003688">
    <property type="term" value="F:DNA replication origin binding"/>
    <property type="evidence" value="ECO:0007669"/>
    <property type="project" value="TreeGrafter"/>
</dbReference>
<keyword evidence="7" id="KW-0539">Nucleus</keyword>
<comment type="caution">
    <text evidence="11">The sequence shown here is derived from an EMBL/GenBank/DDBJ whole genome shotgun (WGS) entry which is preliminary data.</text>
</comment>
<organism evidence="11 12">
    <name type="scientific">Dimargaris verticillata</name>
    <dbReference type="NCBI Taxonomy" id="2761393"/>
    <lineage>
        <taxon>Eukaryota</taxon>
        <taxon>Fungi</taxon>
        <taxon>Fungi incertae sedis</taxon>
        <taxon>Zoopagomycota</taxon>
        <taxon>Kickxellomycotina</taxon>
        <taxon>Dimargaritomycetes</taxon>
        <taxon>Dimargaritales</taxon>
        <taxon>Dimargaritaceae</taxon>
        <taxon>Dimargaris</taxon>
    </lineage>
</organism>
<keyword evidence="3" id="KW-0235">DNA replication</keyword>
<dbReference type="InterPro" id="IPR040184">
    <property type="entry name" value="Mcm10"/>
</dbReference>
<evidence type="ECO:0000313" key="12">
    <source>
        <dbReference type="Proteomes" id="UP001151582"/>
    </source>
</evidence>
<evidence type="ECO:0000256" key="7">
    <source>
        <dbReference type="ARBA" id="ARBA00023242"/>
    </source>
</evidence>
<evidence type="ECO:0000256" key="4">
    <source>
        <dbReference type="ARBA" id="ARBA00022723"/>
    </source>
</evidence>
<dbReference type="InterPro" id="IPR015408">
    <property type="entry name" value="Znf_Mcm10/DnaG"/>
</dbReference>
<dbReference type="OrthoDB" id="273123at2759"/>
<feature type="compositionally biased region" description="Polar residues" evidence="8">
    <location>
        <begin position="273"/>
        <end position="287"/>
    </location>
</feature>
<name>A0A9W8B8K5_9FUNG</name>
<evidence type="ECO:0000256" key="1">
    <source>
        <dbReference type="ARBA" id="ARBA00004123"/>
    </source>
</evidence>
<dbReference type="Proteomes" id="UP001151582">
    <property type="component" value="Unassembled WGS sequence"/>
</dbReference>
<evidence type="ECO:0000256" key="5">
    <source>
        <dbReference type="ARBA" id="ARBA00022771"/>
    </source>
</evidence>
<comment type="subcellular location">
    <subcellularLocation>
        <location evidence="1">Nucleus</location>
    </subcellularLocation>
</comment>
<gene>
    <name evidence="11" type="ORF">H4R34_000202</name>
</gene>
<reference evidence="11" key="1">
    <citation type="submission" date="2022-07" db="EMBL/GenBank/DDBJ databases">
        <title>Phylogenomic reconstructions and comparative analyses of Kickxellomycotina fungi.</title>
        <authorList>
            <person name="Reynolds N.K."/>
            <person name="Stajich J.E."/>
            <person name="Barry K."/>
            <person name="Grigoriev I.V."/>
            <person name="Crous P."/>
            <person name="Smith M.E."/>
        </authorList>
    </citation>
    <scope>NUCLEOTIDE SEQUENCE</scope>
    <source>
        <strain evidence="11">RSA 567</strain>
    </source>
</reference>
<dbReference type="Gene3D" id="2.40.50.140">
    <property type="entry name" value="Nucleic acid-binding proteins"/>
    <property type="match status" value="1"/>
</dbReference>
<dbReference type="GO" id="GO:0006270">
    <property type="term" value="P:DNA replication initiation"/>
    <property type="evidence" value="ECO:0007669"/>
    <property type="project" value="InterPro"/>
</dbReference>